<dbReference type="AlphaFoldDB" id="A0AAT9G818"/>
<organism evidence="11">
    <name type="scientific">Candidatus Tisiphia endosymbiont of Sergentomyia squamirostris</name>
    <dbReference type="NCBI Taxonomy" id="3113639"/>
    <lineage>
        <taxon>Bacteria</taxon>
        <taxon>Pseudomonadati</taxon>
        <taxon>Pseudomonadota</taxon>
        <taxon>Alphaproteobacteria</taxon>
        <taxon>Rickettsiales</taxon>
        <taxon>Rickettsiaceae</taxon>
        <taxon>Rickettsieae</taxon>
        <taxon>Candidatus Tisiphia</taxon>
    </lineage>
</organism>
<feature type="transmembrane region" description="Helical" evidence="9">
    <location>
        <begin position="357"/>
        <end position="377"/>
    </location>
</feature>
<reference evidence="11" key="1">
    <citation type="submission" date="2024-01" db="EMBL/GenBank/DDBJ databases">
        <title>Sequencing the genomes of a sandfly, Sergentomyia squamirostris, and its two endosymbionts.</title>
        <authorList>
            <person name="Itokawa K."/>
            <person name="Sanjoba C."/>
        </authorList>
    </citation>
    <scope>NUCLEOTIDE SEQUENCE</scope>
    <source>
        <strain evidence="11">RiSSQ</strain>
    </source>
</reference>
<feature type="transmembrane region" description="Helical" evidence="9">
    <location>
        <begin position="98"/>
        <end position="115"/>
    </location>
</feature>
<keyword evidence="3 8" id="KW-0812">Transmembrane</keyword>
<dbReference type="GO" id="GO:0016491">
    <property type="term" value="F:oxidoreductase activity"/>
    <property type="evidence" value="ECO:0007669"/>
    <property type="project" value="UniProtKB-KW"/>
</dbReference>
<feature type="transmembrane region" description="Helical" evidence="9">
    <location>
        <begin position="127"/>
        <end position="146"/>
    </location>
</feature>
<evidence type="ECO:0000256" key="2">
    <source>
        <dbReference type="ARBA" id="ARBA00022475"/>
    </source>
</evidence>
<feature type="transmembrane region" description="Helical" evidence="9">
    <location>
        <begin position="275"/>
        <end position="301"/>
    </location>
</feature>
<keyword evidence="4 9" id="KW-1133">Transmembrane helix</keyword>
<feature type="transmembrane region" description="Helical" evidence="9">
    <location>
        <begin position="398"/>
        <end position="420"/>
    </location>
</feature>
<protein>
    <submittedName>
        <fullName evidence="11">Proton-conducting transporter membrane subunit</fullName>
    </submittedName>
</protein>
<dbReference type="GO" id="GO:0005886">
    <property type="term" value="C:plasma membrane"/>
    <property type="evidence" value="ECO:0007669"/>
    <property type="project" value="UniProtKB-SubCell"/>
</dbReference>
<evidence type="ECO:0000256" key="8">
    <source>
        <dbReference type="RuleBase" id="RU000320"/>
    </source>
</evidence>
<proteinExistence type="predicted"/>
<evidence type="ECO:0000256" key="6">
    <source>
        <dbReference type="ARBA" id="ARBA00023136"/>
    </source>
</evidence>
<dbReference type="EMBL" id="AP029170">
    <property type="protein sequence ID" value="BFD45940.1"/>
    <property type="molecule type" value="Genomic_DNA"/>
</dbReference>
<dbReference type="InterPro" id="IPR052175">
    <property type="entry name" value="ComplexI-like_HydComp"/>
</dbReference>
<evidence type="ECO:0000256" key="5">
    <source>
        <dbReference type="ARBA" id="ARBA00023002"/>
    </source>
</evidence>
<gene>
    <name evidence="11" type="ORF">DMENIID0002_05860</name>
</gene>
<dbReference type="PANTHER" id="PTHR42682:SF4">
    <property type="entry name" value="NADH-UBIQUINONE_PLASTOQUINONE"/>
    <property type="match status" value="1"/>
</dbReference>
<feature type="transmembrane region" description="Helical" evidence="9">
    <location>
        <begin position="322"/>
        <end position="345"/>
    </location>
</feature>
<feature type="transmembrane region" description="Helical" evidence="9">
    <location>
        <begin position="75"/>
        <end position="92"/>
    </location>
</feature>
<keyword evidence="2" id="KW-1003">Cell membrane</keyword>
<evidence type="ECO:0000313" key="11">
    <source>
        <dbReference type="EMBL" id="BFD45940.1"/>
    </source>
</evidence>
<evidence type="ECO:0000256" key="3">
    <source>
        <dbReference type="ARBA" id="ARBA00022692"/>
    </source>
</evidence>
<keyword evidence="5" id="KW-0560">Oxidoreductase</keyword>
<feature type="transmembrane region" description="Helical" evidence="9">
    <location>
        <begin position="432"/>
        <end position="452"/>
    </location>
</feature>
<feature type="transmembrane region" description="Helical" evidence="9">
    <location>
        <begin position="520"/>
        <end position="537"/>
    </location>
</feature>
<comment type="catalytic activity">
    <reaction evidence="7">
        <text>a quinone + NADH + 5 H(+)(in) = a quinol + NAD(+) + 4 H(+)(out)</text>
        <dbReference type="Rhea" id="RHEA:57888"/>
        <dbReference type="ChEBI" id="CHEBI:15378"/>
        <dbReference type="ChEBI" id="CHEBI:24646"/>
        <dbReference type="ChEBI" id="CHEBI:57540"/>
        <dbReference type="ChEBI" id="CHEBI:57945"/>
        <dbReference type="ChEBI" id="CHEBI:132124"/>
    </reaction>
</comment>
<feature type="domain" description="NADH:quinone oxidoreductase/Mrp antiporter transmembrane" evidence="10">
    <location>
        <begin position="91"/>
        <end position="374"/>
    </location>
</feature>
<evidence type="ECO:0000256" key="4">
    <source>
        <dbReference type="ARBA" id="ARBA00022989"/>
    </source>
</evidence>
<feature type="transmembrane region" description="Helical" evidence="9">
    <location>
        <begin position="166"/>
        <end position="191"/>
    </location>
</feature>
<evidence type="ECO:0000256" key="7">
    <source>
        <dbReference type="ARBA" id="ARBA00047712"/>
    </source>
</evidence>
<name>A0AAT9G818_9RICK</name>
<feature type="transmembrane region" description="Helical" evidence="9">
    <location>
        <begin position="50"/>
        <end position="68"/>
    </location>
</feature>
<dbReference type="Pfam" id="PF00361">
    <property type="entry name" value="Proton_antipo_M"/>
    <property type="match status" value="1"/>
</dbReference>
<evidence type="ECO:0000259" key="10">
    <source>
        <dbReference type="Pfam" id="PF00361"/>
    </source>
</evidence>
<feature type="transmembrane region" description="Helical" evidence="9">
    <location>
        <begin position="7"/>
        <end position="25"/>
    </location>
</feature>
<evidence type="ECO:0000256" key="9">
    <source>
        <dbReference type="SAM" id="Phobius"/>
    </source>
</evidence>
<dbReference type="PANTHER" id="PTHR42682">
    <property type="entry name" value="HYDROGENASE-4 COMPONENT F"/>
    <property type="match status" value="1"/>
</dbReference>
<feature type="transmembrane region" description="Helical" evidence="9">
    <location>
        <begin position="203"/>
        <end position="221"/>
    </location>
</feature>
<accession>A0AAT9G818</accession>
<dbReference type="InterPro" id="IPR001750">
    <property type="entry name" value="ND/Mrp_TM"/>
</dbReference>
<evidence type="ECO:0000256" key="1">
    <source>
        <dbReference type="ARBA" id="ARBA00004651"/>
    </source>
</evidence>
<keyword evidence="6 9" id="KW-0472">Membrane</keyword>
<feature type="transmembrane region" description="Helical" evidence="9">
    <location>
        <begin position="252"/>
        <end position="269"/>
    </location>
</feature>
<comment type="subcellular location">
    <subcellularLocation>
        <location evidence="1">Cell membrane</location>
        <topology evidence="1">Multi-pass membrane protein</topology>
    </subcellularLocation>
    <subcellularLocation>
        <location evidence="8">Membrane</location>
        <topology evidence="8">Multi-pass membrane protein</topology>
    </subcellularLocation>
</comment>
<sequence>MRNAFYKIFYIIAIIYPIVAGILLINNKDEMVVNLYNNSFVINFSSENKLIALAFIVVTLATNLYAISKNRKFEVLIGSLYSASSLVCLFAGDFVSMFASLEMMMIFAALLIFYGNYKNSVRAARQYLLTHLISGSLILIGISYIITHSSSSQIVSLTSLTENQEAGFIFYALILCGCLINVASIPFSGWIVNCYPFASSSGMIYLTSFTSKISIIILLKLFSGLEILKFFGLLMIMYGGVYACLEDNIKRLVCYLTVSQLGFMLIAIGTKSQQANLGIIVFLFVHILYKALFGLYVAILIDKENIENCSEIKGLYSWRSPLLLGSLIVSVLFIIALPPFASFVTKIVVTNALEQDINYYAIFLLKIVTCTALFSTVKYQSLISGFYLKLNILTKVSLFVMLSFLLATSFCLEEGLKLVWSSYPIEIIDTNWLDLVKQMVIIVIGIIFALVLSKTISRRSTANINLDLFQFIENNFRRIYSKYHLVGQGVHDRLGAEYPIFKIVEKNTLRKMKSWHNQPTGLLVVMILLIIFTILLINK</sequence>
<feature type="transmembrane region" description="Helical" evidence="9">
    <location>
        <begin position="227"/>
        <end position="245"/>
    </location>
</feature>